<feature type="domain" description="Peptidase M20 dimerisation" evidence="6">
    <location>
        <begin position="205"/>
        <end position="314"/>
    </location>
</feature>
<dbReference type="PROSITE" id="PS00758">
    <property type="entry name" value="ARGE_DAPE_CPG2_1"/>
    <property type="match status" value="1"/>
</dbReference>
<gene>
    <name evidence="7" type="ORF">I6G21_03535</name>
</gene>
<keyword evidence="3 7" id="KW-0378">Hydrolase</keyword>
<dbReference type="RefSeq" id="WP_081046376.1">
    <property type="nucleotide sequence ID" value="NZ_CP065738.1"/>
</dbReference>
<evidence type="ECO:0000313" key="7">
    <source>
        <dbReference type="EMBL" id="QPT54266.1"/>
    </source>
</evidence>
<organism evidence="7 8">
    <name type="scientific">Rothia kristinae</name>
    <dbReference type="NCBI Taxonomy" id="37923"/>
    <lineage>
        <taxon>Bacteria</taxon>
        <taxon>Bacillati</taxon>
        <taxon>Actinomycetota</taxon>
        <taxon>Actinomycetes</taxon>
        <taxon>Micrococcales</taxon>
        <taxon>Micrococcaceae</taxon>
        <taxon>Rothia</taxon>
    </lineage>
</organism>
<evidence type="ECO:0000313" key="8">
    <source>
        <dbReference type="Proteomes" id="UP000594975"/>
    </source>
</evidence>
<dbReference type="SUPFAM" id="SSF53187">
    <property type="entry name" value="Zn-dependent exopeptidases"/>
    <property type="match status" value="1"/>
</dbReference>
<feature type="compositionally biased region" description="Low complexity" evidence="5">
    <location>
        <begin position="1"/>
        <end position="24"/>
    </location>
</feature>
<keyword evidence="2" id="KW-0479">Metal-binding</keyword>
<evidence type="ECO:0000256" key="3">
    <source>
        <dbReference type="ARBA" id="ARBA00022801"/>
    </source>
</evidence>
<dbReference type="GO" id="GO:0008777">
    <property type="term" value="F:acetylornithine deacetylase activity"/>
    <property type="evidence" value="ECO:0007669"/>
    <property type="project" value="TreeGrafter"/>
</dbReference>
<dbReference type="Pfam" id="PF01546">
    <property type="entry name" value="Peptidase_M20"/>
    <property type="match status" value="1"/>
</dbReference>
<dbReference type="AlphaFoldDB" id="A0A7T3CHF6"/>
<comment type="cofactor">
    <cofactor evidence="1">
        <name>Zn(2+)</name>
        <dbReference type="ChEBI" id="CHEBI:29105"/>
    </cofactor>
</comment>
<dbReference type="InterPro" id="IPR050072">
    <property type="entry name" value="Peptidase_M20A"/>
</dbReference>
<evidence type="ECO:0000256" key="4">
    <source>
        <dbReference type="ARBA" id="ARBA00022833"/>
    </source>
</evidence>
<evidence type="ECO:0000256" key="1">
    <source>
        <dbReference type="ARBA" id="ARBA00001947"/>
    </source>
</evidence>
<dbReference type="KEGG" id="rkr:I6G21_03535"/>
<sequence length="435" mass="46773">MTQDTSATTPTPENPTPENSAPETAGTEKTGLPAAWPWIERLLRIPTVSYESDEALLELIRAEAERLGLTAHLTWADEHNRANLLITVSAADGATSGGVLLSGHTDVVPVQGQPWDTDPFEPVIRDGRLYARGAADMKSYVGVMLWLLGQAAEAELAEPLHFAFTYDEEPGCLGAPRLIADLAERGIRPDFALVGEPTLMNIVVAHKAPFRGKVTFHGVPKHSSLAPYGINAVSAAARFIAFFDDLVERERTDGPQAEGFNIPWTTGGVNVIRGGAAHNIVAEEVTLEYDLRIVPATDPEELRARIQTFLDEEIEPALAEEVRRVRELGGADEQALARVGTEHEVLASVPALSESPEAPVVRLAQELGAVLDGGGEVPYVSYGTEAGQYYEAGIPAIVCGPGSIAQAHTANEWVALEQIEACQRYLLAVLERARG</sequence>
<protein>
    <submittedName>
        <fullName evidence="7">M20/M25/M40 family metallo-hydrolase</fullName>
    </submittedName>
</protein>
<dbReference type="Gene3D" id="3.30.70.360">
    <property type="match status" value="1"/>
</dbReference>
<dbReference type="GO" id="GO:0046872">
    <property type="term" value="F:metal ion binding"/>
    <property type="evidence" value="ECO:0007669"/>
    <property type="project" value="UniProtKB-KW"/>
</dbReference>
<name>A0A7T3CHF6_9MICC</name>
<dbReference type="PANTHER" id="PTHR43808">
    <property type="entry name" value="ACETYLORNITHINE DEACETYLASE"/>
    <property type="match status" value="1"/>
</dbReference>
<dbReference type="EMBL" id="CP065738">
    <property type="protein sequence ID" value="QPT54266.1"/>
    <property type="molecule type" value="Genomic_DNA"/>
</dbReference>
<dbReference type="PANTHER" id="PTHR43808:SF31">
    <property type="entry name" value="N-ACETYL-L-CITRULLINE DEACETYLASE"/>
    <property type="match status" value="1"/>
</dbReference>
<evidence type="ECO:0000256" key="5">
    <source>
        <dbReference type="SAM" id="MobiDB-lite"/>
    </source>
</evidence>
<dbReference type="Gene3D" id="3.40.630.10">
    <property type="entry name" value="Zn peptidases"/>
    <property type="match status" value="1"/>
</dbReference>
<feature type="region of interest" description="Disordered" evidence="5">
    <location>
        <begin position="1"/>
        <end position="32"/>
    </location>
</feature>
<evidence type="ECO:0000256" key="2">
    <source>
        <dbReference type="ARBA" id="ARBA00022723"/>
    </source>
</evidence>
<dbReference type="InterPro" id="IPR001261">
    <property type="entry name" value="ArgE/DapE_CS"/>
</dbReference>
<dbReference type="InterPro" id="IPR036264">
    <property type="entry name" value="Bact_exopeptidase_dim_dom"/>
</dbReference>
<dbReference type="InterPro" id="IPR011650">
    <property type="entry name" value="Peptidase_M20_dimer"/>
</dbReference>
<dbReference type="Proteomes" id="UP000594975">
    <property type="component" value="Chromosome"/>
</dbReference>
<accession>A0A7T3CHF6</accession>
<dbReference type="CDD" id="cd03894">
    <property type="entry name" value="M20_ArgE"/>
    <property type="match status" value="1"/>
</dbReference>
<dbReference type="SUPFAM" id="SSF55031">
    <property type="entry name" value="Bacterial exopeptidase dimerisation domain"/>
    <property type="match status" value="1"/>
</dbReference>
<dbReference type="GO" id="GO:0006526">
    <property type="term" value="P:L-arginine biosynthetic process"/>
    <property type="evidence" value="ECO:0007669"/>
    <property type="project" value="TreeGrafter"/>
</dbReference>
<dbReference type="InterPro" id="IPR002933">
    <property type="entry name" value="Peptidase_M20"/>
</dbReference>
<dbReference type="GeneID" id="61262435"/>
<keyword evidence="4" id="KW-0862">Zinc</keyword>
<proteinExistence type="predicted"/>
<dbReference type="PROSITE" id="PS00759">
    <property type="entry name" value="ARGE_DAPE_CPG2_2"/>
    <property type="match status" value="1"/>
</dbReference>
<reference evidence="7 8" key="1">
    <citation type="submission" date="2020-12" db="EMBL/GenBank/DDBJ databases">
        <title>FDA dAtabase for Regulatory Grade micrObial Sequences (FDA-ARGOS): Supporting development and validation of Infectious Disease Dx tests.</title>
        <authorList>
            <person name="Sproer C."/>
            <person name="Gronow S."/>
            <person name="Severitt S."/>
            <person name="Schroder I."/>
            <person name="Tallon L."/>
            <person name="Sadzewicz L."/>
            <person name="Zhao X."/>
            <person name="Boylan J."/>
            <person name="Ott S."/>
            <person name="Bowen H."/>
            <person name="Vavikolanu K."/>
            <person name="Mehta A."/>
            <person name="Aluvathingal J."/>
            <person name="Nadendla S."/>
            <person name="Lowell S."/>
            <person name="Myers T."/>
            <person name="Yan Y."/>
            <person name="Sichtig H."/>
        </authorList>
    </citation>
    <scope>NUCLEOTIDE SEQUENCE [LARGE SCALE GENOMIC DNA]</scope>
    <source>
        <strain evidence="7 8">FDAARGOS_864</strain>
    </source>
</reference>
<evidence type="ECO:0000259" key="6">
    <source>
        <dbReference type="Pfam" id="PF07687"/>
    </source>
</evidence>
<dbReference type="Pfam" id="PF07687">
    <property type="entry name" value="M20_dimer"/>
    <property type="match status" value="1"/>
</dbReference>